<organism evidence="2 3">
    <name type="scientific">Nocardia xishanensis</name>
    <dbReference type="NCBI Taxonomy" id="238964"/>
    <lineage>
        <taxon>Bacteria</taxon>
        <taxon>Bacillati</taxon>
        <taxon>Actinomycetota</taxon>
        <taxon>Actinomycetes</taxon>
        <taxon>Mycobacteriales</taxon>
        <taxon>Nocardiaceae</taxon>
        <taxon>Nocardia</taxon>
    </lineage>
</organism>
<evidence type="ECO:0000313" key="2">
    <source>
        <dbReference type="EMBL" id="MFI2472289.1"/>
    </source>
</evidence>
<keyword evidence="3" id="KW-1185">Reference proteome</keyword>
<accession>A0ABW7WTY1</accession>
<evidence type="ECO:0000313" key="3">
    <source>
        <dbReference type="Proteomes" id="UP001611415"/>
    </source>
</evidence>
<protein>
    <recommendedName>
        <fullName evidence="4">Tat pathway signal protein</fullName>
    </recommendedName>
</protein>
<evidence type="ECO:0008006" key="4">
    <source>
        <dbReference type="Google" id="ProtNLM"/>
    </source>
</evidence>
<comment type="caution">
    <text evidence="2">The sequence shown here is derived from an EMBL/GenBank/DDBJ whole genome shotgun (WGS) entry which is preliminary data.</text>
</comment>
<dbReference type="EMBL" id="JBIRYO010000001">
    <property type="protein sequence ID" value="MFI2472289.1"/>
    <property type="molecule type" value="Genomic_DNA"/>
</dbReference>
<evidence type="ECO:0000256" key="1">
    <source>
        <dbReference type="SAM" id="MobiDB-lite"/>
    </source>
</evidence>
<sequence length="208" mass="21196">MPLRLPAPPRAGRTFGSRVDRHTPQDTVAHHVPPVDRRTALRLAGGGVVGALALGAAAGCAEEPVHEPDPLAAQEVMARADAAAATAAIALAPQRQTALSTIANERTAHADALRAEIARVVGVYGDGTIPARKTRDRAAPFAATTTGPEATGTAVPPISPPSVEQLREQLARSRKSAADLAVTQSAYRAGLLASISAACAVHAGVLLA</sequence>
<name>A0ABW7WTY1_9NOCA</name>
<feature type="region of interest" description="Disordered" evidence="1">
    <location>
        <begin position="1"/>
        <end position="21"/>
    </location>
</feature>
<reference evidence="2 3" key="1">
    <citation type="submission" date="2024-10" db="EMBL/GenBank/DDBJ databases">
        <title>The Natural Products Discovery Center: Release of the First 8490 Sequenced Strains for Exploring Actinobacteria Biosynthetic Diversity.</title>
        <authorList>
            <person name="Kalkreuter E."/>
            <person name="Kautsar S.A."/>
            <person name="Yang D."/>
            <person name="Bader C.D."/>
            <person name="Teijaro C.N."/>
            <person name="Fluegel L."/>
            <person name="Davis C.M."/>
            <person name="Simpson J.R."/>
            <person name="Lauterbach L."/>
            <person name="Steele A.D."/>
            <person name="Gui C."/>
            <person name="Meng S."/>
            <person name="Li G."/>
            <person name="Viehrig K."/>
            <person name="Ye F."/>
            <person name="Su P."/>
            <person name="Kiefer A.F."/>
            <person name="Nichols A."/>
            <person name="Cepeda A.J."/>
            <person name="Yan W."/>
            <person name="Fan B."/>
            <person name="Jiang Y."/>
            <person name="Adhikari A."/>
            <person name="Zheng C.-J."/>
            <person name="Schuster L."/>
            <person name="Cowan T.M."/>
            <person name="Smanski M.J."/>
            <person name="Chevrette M.G."/>
            <person name="De Carvalho L.P.S."/>
            <person name="Shen B."/>
        </authorList>
    </citation>
    <scope>NUCLEOTIDE SEQUENCE [LARGE SCALE GENOMIC DNA]</scope>
    <source>
        <strain evidence="2 3">NPDC019275</strain>
    </source>
</reference>
<dbReference type="Proteomes" id="UP001611415">
    <property type="component" value="Unassembled WGS sequence"/>
</dbReference>
<gene>
    <name evidence="2" type="ORF">ACH49W_02835</name>
</gene>
<dbReference type="RefSeq" id="WP_357400454.1">
    <property type="nucleotide sequence ID" value="NZ_JBEYCD010000001.1"/>
</dbReference>
<proteinExistence type="predicted"/>